<accession>A0A494W084</accession>
<keyword evidence="2" id="KW-1185">Reference proteome</keyword>
<dbReference type="AlphaFoldDB" id="A0A494W084"/>
<gene>
    <name evidence="1" type="ORF">SAMIE_1015750</name>
</gene>
<name>A0A494W084_9SPHN</name>
<dbReference type="Proteomes" id="UP000279959">
    <property type="component" value="Chromosome"/>
</dbReference>
<reference evidence="1 2" key="1">
    <citation type="submission" date="2018-05" db="EMBL/GenBank/DDBJ databases">
        <title>Complete Genome Sequence of the Nonylphenol-Degrading Bacterium Sphingobium amiense DSM 16289T.</title>
        <authorList>
            <person name="Ootsuka M."/>
            <person name="Nishizawa T."/>
            <person name="Ohta H."/>
        </authorList>
    </citation>
    <scope>NUCLEOTIDE SEQUENCE [LARGE SCALE GENOMIC DNA]</scope>
    <source>
        <strain evidence="1 2">DSM 16289</strain>
    </source>
</reference>
<protein>
    <submittedName>
        <fullName evidence="1">Uncharacterized protein</fullName>
    </submittedName>
</protein>
<dbReference type="EMBL" id="AP018664">
    <property type="protein sequence ID" value="BBD98074.1"/>
    <property type="molecule type" value="Genomic_DNA"/>
</dbReference>
<evidence type="ECO:0000313" key="1">
    <source>
        <dbReference type="EMBL" id="BBD98074.1"/>
    </source>
</evidence>
<organism evidence="1 2">
    <name type="scientific">Sphingobium amiense</name>
    <dbReference type="NCBI Taxonomy" id="135719"/>
    <lineage>
        <taxon>Bacteria</taxon>
        <taxon>Pseudomonadati</taxon>
        <taxon>Pseudomonadota</taxon>
        <taxon>Alphaproteobacteria</taxon>
        <taxon>Sphingomonadales</taxon>
        <taxon>Sphingomonadaceae</taxon>
        <taxon>Sphingobium</taxon>
    </lineage>
</organism>
<sequence>MSMQMRIDEMIDALELCQPDRAERFRVMLEAIGTEMAASIAQHYDCLHGDATHEGKGFAGLCAPFRPKYQGQPFPEPELWGYLDDGGQAEWEDQAQDADLPPLPDFTCTACGRPEADCSANPCPAVIADREA</sequence>
<dbReference type="KEGG" id="sami:SAMIE_1015750"/>
<evidence type="ECO:0000313" key="2">
    <source>
        <dbReference type="Proteomes" id="UP000279959"/>
    </source>
</evidence>
<proteinExistence type="predicted"/>